<reference evidence="1 2" key="1">
    <citation type="journal article" date="2018" name="Front. Plant Sci.">
        <title>Red Clover (Trifolium pratense) and Zigzag Clover (T. medium) - A Picture of Genomic Similarities and Differences.</title>
        <authorList>
            <person name="Dluhosova J."/>
            <person name="Istvanek J."/>
            <person name="Nedelnik J."/>
            <person name="Repkova J."/>
        </authorList>
    </citation>
    <scope>NUCLEOTIDE SEQUENCE [LARGE SCALE GENOMIC DNA]</scope>
    <source>
        <strain evidence="2">cv. 10/8</strain>
        <tissue evidence="1">Leaf</tissue>
    </source>
</reference>
<keyword evidence="2" id="KW-1185">Reference proteome</keyword>
<organism evidence="1 2">
    <name type="scientific">Trifolium medium</name>
    <dbReference type="NCBI Taxonomy" id="97028"/>
    <lineage>
        <taxon>Eukaryota</taxon>
        <taxon>Viridiplantae</taxon>
        <taxon>Streptophyta</taxon>
        <taxon>Embryophyta</taxon>
        <taxon>Tracheophyta</taxon>
        <taxon>Spermatophyta</taxon>
        <taxon>Magnoliopsida</taxon>
        <taxon>eudicotyledons</taxon>
        <taxon>Gunneridae</taxon>
        <taxon>Pentapetalae</taxon>
        <taxon>rosids</taxon>
        <taxon>fabids</taxon>
        <taxon>Fabales</taxon>
        <taxon>Fabaceae</taxon>
        <taxon>Papilionoideae</taxon>
        <taxon>50 kb inversion clade</taxon>
        <taxon>NPAAA clade</taxon>
        <taxon>Hologalegina</taxon>
        <taxon>IRL clade</taxon>
        <taxon>Trifolieae</taxon>
        <taxon>Trifolium</taxon>
    </lineage>
</organism>
<name>A0A392R4B6_9FABA</name>
<comment type="caution">
    <text evidence="1">The sequence shown here is derived from an EMBL/GenBank/DDBJ whole genome shotgun (WGS) entry which is preliminary data.</text>
</comment>
<sequence>SIRMVAGPLRTYIGWVNSRWLKTAVKANDVVEDRSQLDIGNKAYSLLECMMAKMVLWLPTS</sequence>
<proteinExistence type="predicted"/>
<protein>
    <submittedName>
        <fullName evidence="1">Uncharacterized protein</fullName>
    </submittedName>
</protein>
<dbReference type="AlphaFoldDB" id="A0A392R4B6"/>
<accession>A0A392R4B6</accession>
<dbReference type="Proteomes" id="UP000265520">
    <property type="component" value="Unassembled WGS sequence"/>
</dbReference>
<evidence type="ECO:0000313" key="1">
    <source>
        <dbReference type="EMBL" id="MCI30395.1"/>
    </source>
</evidence>
<evidence type="ECO:0000313" key="2">
    <source>
        <dbReference type="Proteomes" id="UP000265520"/>
    </source>
</evidence>
<dbReference type="EMBL" id="LXQA010179223">
    <property type="protein sequence ID" value="MCI30395.1"/>
    <property type="molecule type" value="Genomic_DNA"/>
</dbReference>
<feature type="non-terminal residue" evidence="1">
    <location>
        <position position="1"/>
    </location>
</feature>